<evidence type="ECO:0000256" key="3">
    <source>
        <dbReference type="ARBA" id="ARBA00023277"/>
    </source>
</evidence>
<keyword evidence="1" id="KW-0479">Metal-binding</keyword>
<dbReference type="RefSeq" id="WP_216065234.1">
    <property type="nucleotide sequence ID" value="NZ_JAHKPP010000039.1"/>
</dbReference>
<dbReference type="PANTHER" id="PTHR46193:SF18">
    <property type="entry name" value="HEXITOL PHOSPHATASE B"/>
    <property type="match status" value="1"/>
</dbReference>
<protein>
    <submittedName>
        <fullName evidence="4">HAD family phosphatase</fullName>
    </submittedName>
</protein>
<evidence type="ECO:0000313" key="4">
    <source>
        <dbReference type="EMBL" id="MDO6424401.1"/>
    </source>
</evidence>
<dbReference type="SFLD" id="SFLDS00003">
    <property type="entry name" value="Haloacid_Dehalogenase"/>
    <property type="match status" value="1"/>
</dbReference>
<name>A0AAW7X9K0_9GAMM</name>
<dbReference type="EMBL" id="JAUOPB010000014">
    <property type="protein sequence ID" value="MDO6424401.1"/>
    <property type="molecule type" value="Genomic_DNA"/>
</dbReference>
<accession>A0AAW7X9K0</accession>
<reference evidence="4" key="1">
    <citation type="submission" date="2023-07" db="EMBL/GenBank/DDBJ databases">
        <title>Genome content predicts the carbon catabolic preferences of heterotrophic bacteria.</title>
        <authorList>
            <person name="Gralka M."/>
        </authorList>
    </citation>
    <scope>NUCLEOTIDE SEQUENCE</scope>
    <source>
        <strain evidence="4">I3M17_2</strain>
    </source>
</reference>
<sequence length="221" mass="24188">MIKGIIFDHDGTLVKSEHEHYKIWRSIVQEYGHDLSEEVYIASYSGVPTVQNAELLINSFDLPLTVEALCERKKQDMAAFLATGSFETMPYAKEILARCQALGLKQAIASGAKRAEIDHSRAAHNYDAYCEAFVTYEDVAQSKPAPDAYILAASLLELEINECIAVEDSYSGVTSAKAANMYCIAIPNAYSAKQDLSAADIQLPSLEAACEHIETLVTKSA</sequence>
<dbReference type="Proteomes" id="UP001169760">
    <property type="component" value="Unassembled WGS sequence"/>
</dbReference>
<evidence type="ECO:0000256" key="1">
    <source>
        <dbReference type="ARBA" id="ARBA00022723"/>
    </source>
</evidence>
<comment type="caution">
    <text evidence="4">The sequence shown here is derived from an EMBL/GenBank/DDBJ whole genome shotgun (WGS) entry which is preliminary data.</text>
</comment>
<dbReference type="InterPro" id="IPR041492">
    <property type="entry name" value="HAD_2"/>
</dbReference>
<keyword evidence="2" id="KW-0460">Magnesium</keyword>
<dbReference type="PANTHER" id="PTHR46193">
    <property type="entry name" value="6-PHOSPHOGLUCONATE PHOSPHATASE"/>
    <property type="match status" value="1"/>
</dbReference>
<dbReference type="NCBIfam" id="TIGR01509">
    <property type="entry name" value="HAD-SF-IA-v3"/>
    <property type="match status" value="1"/>
</dbReference>
<evidence type="ECO:0000313" key="5">
    <source>
        <dbReference type="Proteomes" id="UP001169760"/>
    </source>
</evidence>
<gene>
    <name evidence="4" type="ORF">Q4521_18085</name>
</gene>
<dbReference type="SFLD" id="SFLDG01129">
    <property type="entry name" value="C1.5:_HAD__Beta-PGM__Phosphata"/>
    <property type="match status" value="1"/>
</dbReference>
<proteinExistence type="predicted"/>
<evidence type="ECO:0000256" key="2">
    <source>
        <dbReference type="ARBA" id="ARBA00022842"/>
    </source>
</evidence>
<dbReference type="InterPro" id="IPR006439">
    <property type="entry name" value="HAD-SF_hydro_IA"/>
</dbReference>
<dbReference type="InterPro" id="IPR051600">
    <property type="entry name" value="Beta-PGM-like"/>
</dbReference>
<dbReference type="Pfam" id="PF13419">
    <property type="entry name" value="HAD_2"/>
    <property type="match status" value="1"/>
</dbReference>
<dbReference type="AlphaFoldDB" id="A0AAW7X9K0"/>
<organism evidence="4 5">
    <name type="scientific">Saccharophagus degradans</name>
    <dbReference type="NCBI Taxonomy" id="86304"/>
    <lineage>
        <taxon>Bacteria</taxon>
        <taxon>Pseudomonadati</taxon>
        <taxon>Pseudomonadota</taxon>
        <taxon>Gammaproteobacteria</taxon>
        <taxon>Cellvibrionales</taxon>
        <taxon>Cellvibrionaceae</taxon>
        <taxon>Saccharophagus</taxon>
    </lineage>
</organism>
<keyword evidence="3" id="KW-0119">Carbohydrate metabolism</keyword>
<dbReference type="GO" id="GO:0046872">
    <property type="term" value="F:metal ion binding"/>
    <property type="evidence" value="ECO:0007669"/>
    <property type="project" value="UniProtKB-KW"/>
</dbReference>
<dbReference type="GO" id="GO:0003824">
    <property type="term" value="F:catalytic activity"/>
    <property type="evidence" value="ECO:0007669"/>
    <property type="project" value="UniProtKB-ARBA"/>
</dbReference>